<keyword evidence="1" id="KW-1133">Transmembrane helix</keyword>
<dbReference type="InParanoid" id="C5K7Y1"/>
<dbReference type="AlphaFoldDB" id="C5K7Y1"/>
<evidence type="ECO:0000313" key="2">
    <source>
        <dbReference type="EMBL" id="EER19666.1"/>
    </source>
</evidence>
<evidence type="ECO:0000256" key="1">
    <source>
        <dbReference type="SAM" id="Phobius"/>
    </source>
</evidence>
<gene>
    <name evidence="2" type="ORF">Pmar_PMAR012651</name>
</gene>
<dbReference type="RefSeq" id="XP_002787870.1">
    <property type="nucleotide sequence ID" value="XM_002787824.1"/>
</dbReference>
<name>C5K7Y1_PERM5</name>
<proteinExistence type="predicted"/>
<dbReference type="OrthoDB" id="421628at2759"/>
<keyword evidence="1" id="KW-0812">Transmembrane</keyword>
<sequence>MPIDVYGGIVKAMLAYVDERTFMVTAELIRNPPGFIGGRRSWGDLLFLRGCAVNTILVVPLIGLGGFCLQQHRDRLGLYVDMDPERLPSKLEIAAQMIHWLFHASPYLYRRVHKVHHEYPAPNAFTSLWPWIMWFDHQPDFDDFHHEKSHVNYGNMGFLDRINGTDGLWRTHLAQLRALQKDEGLEATNVTNRYCD</sequence>
<reference evidence="2 3" key="1">
    <citation type="submission" date="2008-07" db="EMBL/GenBank/DDBJ databases">
        <authorList>
            <person name="El-Sayed N."/>
            <person name="Caler E."/>
            <person name="Inman J."/>
            <person name="Amedeo P."/>
            <person name="Hass B."/>
            <person name="Wortman J."/>
        </authorList>
    </citation>
    <scope>NUCLEOTIDE SEQUENCE [LARGE SCALE GENOMIC DNA]</scope>
    <source>
        <strain evidence="3">ATCC 50983 / TXsc</strain>
    </source>
</reference>
<accession>C5K7Y1</accession>
<protein>
    <recommendedName>
        <fullName evidence="4">Fatty acid hydroxylase domain-containing protein</fullName>
    </recommendedName>
</protein>
<organism evidence="3">
    <name type="scientific">Perkinsus marinus (strain ATCC 50983 / TXsc)</name>
    <dbReference type="NCBI Taxonomy" id="423536"/>
    <lineage>
        <taxon>Eukaryota</taxon>
        <taxon>Sar</taxon>
        <taxon>Alveolata</taxon>
        <taxon>Perkinsozoa</taxon>
        <taxon>Perkinsea</taxon>
        <taxon>Perkinsida</taxon>
        <taxon>Perkinsidae</taxon>
        <taxon>Perkinsus</taxon>
    </lineage>
</organism>
<dbReference type="Proteomes" id="UP000007800">
    <property type="component" value="Unassembled WGS sequence"/>
</dbReference>
<keyword evidence="1" id="KW-0472">Membrane</keyword>
<keyword evidence="3" id="KW-1185">Reference proteome</keyword>
<dbReference type="EMBL" id="GG671079">
    <property type="protein sequence ID" value="EER19666.1"/>
    <property type="molecule type" value="Genomic_DNA"/>
</dbReference>
<evidence type="ECO:0008006" key="4">
    <source>
        <dbReference type="Google" id="ProtNLM"/>
    </source>
</evidence>
<evidence type="ECO:0000313" key="3">
    <source>
        <dbReference type="Proteomes" id="UP000007800"/>
    </source>
</evidence>
<dbReference type="GeneID" id="9057657"/>
<feature type="transmembrane region" description="Helical" evidence="1">
    <location>
        <begin position="46"/>
        <end position="69"/>
    </location>
</feature>